<keyword evidence="1" id="KW-0051">Antiviral defense</keyword>
<dbReference type="PROSITE" id="PS51257">
    <property type="entry name" value="PROKAR_LIPOPROTEIN"/>
    <property type="match status" value="1"/>
</dbReference>
<gene>
    <name evidence="2" type="ordered locus">DEFDS_P069</name>
</gene>
<evidence type="ECO:0000313" key="3">
    <source>
        <dbReference type="Proteomes" id="UP000001520"/>
    </source>
</evidence>
<dbReference type="eggNOG" id="COG1688">
    <property type="taxonomic scope" value="Bacteria"/>
</dbReference>
<keyword evidence="3" id="KW-1185">Reference proteome</keyword>
<keyword evidence="2" id="KW-0614">Plasmid</keyword>
<accession>D3PEQ1</accession>
<dbReference type="EMBL" id="AP011530">
    <property type="protein sequence ID" value="BAI81693.1"/>
    <property type="molecule type" value="Genomic_DNA"/>
</dbReference>
<dbReference type="InterPro" id="IPR021124">
    <property type="entry name" value="CRISPR-assoc_prot_Cas5"/>
</dbReference>
<geneLocation type="plasmid" evidence="2 3">
    <name>megaplasmid pDF308</name>
</geneLocation>
<evidence type="ECO:0000256" key="1">
    <source>
        <dbReference type="ARBA" id="ARBA00023118"/>
    </source>
</evidence>
<protein>
    <submittedName>
        <fullName evidence="2">CRISPR-associated protein Cas5</fullName>
    </submittedName>
</protein>
<dbReference type="KEGG" id="ddf:DEFDS_P069"/>
<dbReference type="NCBIfam" id="TIGR02593">
    <property type="entry name" value="CRISPR_cas5"/>
    <property type="match status" value="1"/>
</dbReference>
<name>D3PEQ1_DEFDS</name>
<dbReference type="AlphaFoldDB" id="D3PEQ1"/>
<dbReference type="Pfam" id="PF09704">
    <property type="entry name" value="Cas_Cas5d"/>
    <property type="match status" value="1"/>
</dbReference>
<evidence type="ECO:0000313" key="2">
    <source>
        <dbReference type="EMBL" id="BAI81693.1"/>
    </source>
</evidence>
<dbReference type="RefSeq" id="WP_013008930.1">
    <property type="nucleotide sequence ID" value="NC_013940.1"/>
</dbReference>
<dbReference type="HOGENOM" id="CLU_090888_1_0_0"/>
<dbReference type="InterPro" id="IPR013421">
    <property type="entry name" value="CRISPR-assoc_prot_Cas5_HALMA"/>
</dbReference>
<dbReference type="GO" id="GO:0051607">
    <property type="term" value="P:defense response to virus"/>
    <property type="evidence" value="ECO:0007669"/>
    <property type="project" value="UniProtKB-KW"/>
</dbReference>
<dbReference type="Proteomes" id="UP000001520">
    <property type="component" value="Plasmid megaplasmid pDF308"/>
</dbReference>
<proteinExistence type="predicted"/>
<sequence length="231" mass="26663">MKVLVFDIWGDYAHYRKFYTTSSPLTFSCPTPTAVYGMLGAILGTKGYKHLEIFNYSTTKLGIQILKPITKVRMSTNYVLAKEINDLWYLKDRTPIQVEYLKNPSFRLFIHINNNEIFTNLINKIQNKLLYYTVSLGTANLIANYKYIGVFKAEHINHTDTIKTIIPLENIENIKAVSGKKYFKETLPVDMSTDRQVKLYKEILMELNGAALEGEFKECYKLDNGDIISFI</sequence>
<dbReference type="OrthoDB" id="1805474at2"/>
<reference evidence="2 3" key="1">
    <citation type="journal article" date="2010" name="DNA Res.">
        <title>Bacterial lifestyle in a deep-sea hydrothermal vent chimney revealed by the genome sequence of the thermophilic bacterium Deferribacter desulfuricans SSM1.</title>
        <authorList>
            <person name="Takaki Y."/>
            <person name="Shimamura S."/>
            <person name="Nakagawa S."/>
            <person name="Fukuhara Y."/>
            <person name="Horikawa H."/>
            <person name="Ankai A."/>
            <person name="Harada T."/>
            <person name="Hosoyama A."/>
            <person name="Oguchi A."/>
            <person name="Fukui S."/>
            <person name="Fujita N."/>
            <person name="Takami H."/>
            <person name="Takai K."/>
        </authorList>
    </citation>
    <scope>NUCLEOTIDE SEQUENCE [LARGE SCALE GENOMIC DNA]</scope>
    <source>
        <strain evidence="3">DSM 14783 / JCM 11476 / NBRC 101012 / SSM1</strain>
        <plasmid evidence="3">Plasmid megaplasmid pDF308</plasmid>
    </source>
</reference>
<dbReference type="GO" id="GO:0043571">
    <property type="term" value="P:maintenance of CRISPR repeat elements"/>
    <property type="evidence" value="ECO:0007669"/>
    <property type="project" value="InterPro"/>
</dbReference>
<dbReference type="InterPro" id="IPR013422">
    <property type="entry name" value="CRISPR-assoc_prot_Cas5_N"/>
</dbReference>
<dbReference type="Gene3D" id="3.30.70.2660">
    <property type="match status" value="1"/>
</dbReference>
<organism evidence="2 3">
    <name type="scientific">Deferribacter desulfuricans (strain DSM 14783 / JCM 11476 / NBRC 101012 / SSM1)</name>
    <dbReference type="NCBI Taxonomy" id="639282"/>
    <lineage>
        <taxon>Bacteria</taxon>
        <taxon>Pseudomonadati</taxon>
        <taxon>Deferribacterota</taxon>
        <taxon>Deferribacteres</taxon>
        <taxon>Deferribacterales</taxon>
        <taxon>Deferribacteraceae</taxon>
        <taxon>Deferribacter</taxon>
    </lineage>
</organism>
<dbReference type="NCBIfam" id="TIGR02592">
    <property type="entry name" value="cas_Cas5h"/>
    <property type="match status" value="1"/>
</dbReference>